<feature type="compositionally biased region" description="Low complexity" evidence="1">
    <location>
        <begin position="100"/>
        <end position="118"/>
    </location>
</feature>
<organism evidence="2 3">
    <name type="scientific">Sphaeroforma arctica JP610</name>
    <dbReference type="NCBI Taxonomy" id="667725"/>
    <lineage>
        <taxon>Eukaryota</taxon>
        <taxon>Ichthyosporea</taxon>
        <taxon>Ichthyophonida</taxon>
        <taxon>Sphaeroforma</taxon>
    </lineage>
</organism>
<reference evidence="2 3" key="1">
    <citation type="submission" date="2011-02" db="EMBL/GenBank/DDBJ databases">
        <title>The Genome Sequence of Sphaeroforma arctica JP610.</title>
        <authorList>
            <consortium name="The Broad Institute Genome Sequencing Platform"/>
            <person name="Russ C."/>
            <person name="Cuomo C."/>
            <person name="Young S.K."/>
            <person name="Zeng Q."/>
            <person name="Gargeya S."/>
            <person name="Alvarado L."/>
            <person name="Berlin A."/>
            <person name="Chapman S.B."/>
            <person name="Chen Z."/>
            <person name="Freedman E."/>
            <person name="Gellesch M."/>
            <person name="Goldberg J."/>
            <person name="Griggs A."/>
            <person name="Gujja S."/>
            <person name="Heilman E."/>
            <person name="Heiman D."/>
            <person name="Howarth C."/>
            <person name="Mehta T."/>
            <person name="Neiman D."/>
            <person name="Pearson M."/>
            <person name="Roberts A."/>
            <person name="Saif S."/>
            <person name="Shea T."/>
            <person name="Shenoy N."/>
            <person name="Sisk P."/>
            <person name="Stolte C."/>
            <person name="Sykes S."/>
            <person name="White J."/>
            <person name="Yandava C."/>
            <person name="Burger G."/>
            <person name="Gray M.W."/>
            <person name="Holland P.W.H."/>
            <person name="King N."/>
            <person name="Lang F.B.F."/>
            <person name="Roger A.J."/>
            <person name="Ruiz-Trillo I."/>
            <person name="Haas B."/>
            <person name="Nusbaum C."/>
            <person name="Birren B."/>
        </authorList>
    </citation>
    <scope>NUCLEOTIDE SEQUENCE [LARGE SCALE GENOMIC DNA]</scope>
    <source>
        <strain evidence="2 3">JP610</strain>
    </source>
</reference>
<dbReference type="AlphaFoldDB" id="A0A0L0FT45"/>
<evidence type="ECO:0000313" key="3">
    <source>
        <dbReference type="Proteomes" id="UP000054560"/>
    </source>
</evidence>
<gene>
    <name evidence="2" type="ORF">SARC_08480</name>
</gene>
<dbReference type="Proteomes" id="UP000054560">
    <property type="component" value="Unassembled WGS sequence"/>
</dbReference>
<evidence type="ECO:0000313" key="2">
    <source>
        <dbReference type="EMBL" id="KNC79113.1"/>
    </source>
</evidence>
<dbReference type="RefSeq" id="XP_014153015.1">
    <property type="nucleotide sequence ID" value="XM_014297540.1"/>
</dbReference>
<sequence>MARHVHLQSELKLLMAQMACVDAGIHVKLVACTNIKRNLEDQATLVPMMAGFGDMLRFIHTEPDCVHDVCMEVVVTTLTTPLPIHPDTPPPVSIVLSDDAVTEPTTTTSSPSSSTTTAPPIPDTPPPVTVALSDDAMIGTTLTLQPPIPNAYALSGLPYVTVTRKRKYMMGYTGEYRRDGYYRAREYLLSNPRRPNCSVLVSSIGLNRTSGQSVVHKLQKLINEKPGLFSGLDVKHEEGELKKEISVIIREYYNLRTGKYNLEHNSPLCKALFVKFLIRDCNDGLMEMMAFKTLFDECWISNNALANNNSVGV</sequence>
<protein>
    <submittedName>
        <fullName evidence="2">Uncharacterized protein</fullName>
    </submittedName>
</protein>
<dbReference type="EMBL" id="KQ242363">
    <property type="protein sequence ID" value="KNC79113.1"/>
    <property type="molecule type" value="Genomic_DNA"/>
</dbReference>
<keyword evidence="3" id="KW-1185">Reference proteome</keyword>
<feature type="region of interest" description="Disordered" evidence="1">
    <location>
        <begin position="100"/>
        <end position="127"/>
    </location>
</feature>
<evidence type="ECO:0000256" key="1">
    <source>
        <dbReference type="SAM" id="MobiDB-lite"/>
    </source>
</evidence>
<dbReference type="GeneID" id="25908984"/>
<accession>A0A0L0FT45</accession>
<proteinExistence type="predicted"/>
<name>A0A0L0FT45_9EUKA</name>